<dbReference type="InterPro" id="IPR013022">
    <property type="entry name" value="Xyl_isomerase-like_TIM-brl"/>
</dbReference>
<dbReference type="RefSeq" id="WP_146461053.1">
    <property type="nucleotide sequence ID" value="NZ_SJPW01000007.1"/>
</dbReference>
<dbReference type="EMBL" id="SJPW01000007">
    <property type="protein sequence ID" value="TWU47331.1"/>
    <property type="molecule type" value="Genomic_DNA"/>
</dbReference>
<evidence type="ECO:0000259" key="1">
    <source>
        <dbReference type="Pfam" id="PF01261"/>
    </source>
</evidence>
<keyword evidence="3" id="KW-1185">Reference proteome</keyword>
<evidence type="ECO:0000313" key="3">
    <source>
        <dbReference type="Proteomes" id="UP000318288"/>
    </source>
</evidence>
<organism evidence="2 3">
    <name type="scientific">Rubripirellula tenax</name>
    <dbReference type="NCBI Taxonomy" id="2528015"/>
    <lineage>
        <taxon>Bacteria</taxon>
        <taxon>Pseudomonadati</taxon>
        <taxon>Planctomycetota</taxon>
        <taxon>Planctomycetia</taxon>
        <taxon>Pirellulales</taxon>
        <taxon>Pirellulaceae</taxon>
        <taxon>Rubripirellula</taxon>
    </lineage>
</organism>
<dbReference type="AlphaFoldDB" id="A0A5C6EI55"/>
<sequence length="309" mass="34734">MLQLGFVSAITPDLSLEEVFRTAAEIGYDCVEVMCWPLGKSTRRYAGVTHINLAELDDRGIASIHELSAKYGVSISSLGYYPNALSPDAAEAEHAVEHIRSVITAAALLGVGNMTTFIGRDWTKSVDDNWTRFLETWQPIIRHAESENVKVGIENCPMLFTADEWPGGKNLAHSPAVWDRMFNDIPSDHFGLNYDPSHLVFQHMDCIKPMHQFADKLFHIHAKDVRVDHSMLDQVGILAHPNLYHSPKLPGMGDVNWGQFFSTLTDTGYRGPVCVEVEDRAFEKSDEDRKLALVQSHTFLRNFVPRPMV</sequence>
<proteinExistence type="predicted"/>
<dbReference type="Pfam" id="PF01261">
    <property type="entry name" value="AP_endonuc_2"/>
    <property type="match status" value="1"/>
</dbReference>
<gene>
    <name evidence="2" type="ORF">Poly51_51310</name>
</gene>
<reference evidence="2 3" key="1">
    <citation type="submission" date="2019-02" db="EMBL/GenBank/DDBJ databases">
        <title>Deep-cultivation of Planctomycetes and their phenomic and genomic characterization uncovers novel biology.</title>
        <authorList>
            <person name="Wiegand S."/>
            <person name="Jogler M."/>
            <person name="Boedeker C."/>
            <person name="Pinto D."/>
            <person name="Vollmers J."/>
            <person name="Rivas-Marin E."/>
            <person name="Kohn T."/>
            <person name="Peeters S.H."/>
            <person name="Heuer A."/>
            <person name="Rast P."/>
            <person name="Oberbeckmann S."/>
            <person name="Bunk B."/>
            <person name="Jeske O."/>
            <person name="Meyerdierks A."/>
            <person name="Storesund J.E."/>
            <person name="Kallscheuer N."/>
            <person name="Luecker S."/>
            <person name="Lage O.M."/>
            <person name="Pohl T."/>
            <person name="Merkel B.J."/>
            <person name="Hornburger P."/>
            <person name="Mueller R.-W."/>
            <person name="Bruemmer F."/>
            <person name="Labrenz M."/>
            <person name="Spormann A.M."/>
            <person name="Op Den Camp H."/>
            <person name="Overmann J."/>
            <person name="Amann R."/>
            <person name="Jetten M.S.M."/>
            <person name="Mascher T."/>
            <person name="Medema M.H."/>
            <person name="Devos D.P."/>
            <person name="Kaster A.-K."/>
            <person name="Ovreas L."/>
            <person name="Rohde M."/>
            <person name="Galperin M.Y."/>
            <person name="Jogler C."/>
        </authorList>
    </citation>
    <scope>NUCLEOTIDE SEQUENCE [LARGE SCALE GENOMIC DNA]</scope>
    <source>
        <strain evidence="2 3">Poly51</strain>
    </source>
</reference>
<dbReference type="Proteomes" id="UP000318288">
    <property type="component" value="Unassembled WGS sequence"/>
</dbReference>
<evidence type="ECO:0000313" key="2">
    <source>
        <dbReference type="EMBL" id="TWU47331.1"/>
    </source>
</evidence>
<dbReference type="PANTHER" id="PTHR12110">
    <property type="entry name" value="HYDROXYPYRUVATE ISOMERASE"/>
    <property type="match status" value="1"/>
</dbReference>
<comment type="caution">
    <text evidence="2">The sequence shown here is derived from an EMBL/GenBank/DDBJ whole genome shotgun (WGS) entry which is preliminary data.</text>
</comment>
<accession>A0A5C6EI55</accession>
<feature type="domain" description="Xylose isomerase-like TIM barrel" evidence="1">
    <location>
        <begin position="20"/>
        <end position="301"/>
    </location>
</feature>
<dbReference type="OrthoDB" id="9779184at2"/>
<dbReference type="SUPFAM" id="SSF51658">
    <property type="entry name" value="Xylose isomerase-like"/>
    <property type="match status" value="1"/>
</dbReference>
<protein>
    <submittedName>
        <fullName evidence="2">Fructoselysine 3-epimerase</fullName>
    </submittedName>
</protein>
<dbReference type="InterPro" id="IPR050312">
    <property type="entry name" value="IolE/XylAMocC-like"/>
</dbReference>
<dbReference type="PANTHER" id="PTHR12110:SF21">
    <property type="entry name" value="XYLOSE ISOMERASE-LIKE TIM BARREL DOMAIN-CONTAINING PROTEIN"/>
    <property type="match status" value="1"/>
</dbReference>
<name>A0A5C6EI55_9BACT</name>
<dbReference type="Gene3D" id="3.20.20.150">
    <property type="entry name" value="Divalent-metal-dependent TIM barrel enzymes"/>
    <property type="match status" value="1"/>
</dbReference>
<dbReference type="InterPro" id="IPR036237">
    <property type="entry name" value="Xyl_isomerase-like_sf"/>
</dbReference>